<accession>A0AAU1IAV1</accession>
<proteinExistence type="predicted"/>
<feature type="region of interest" description="Disordered" evidence="1">
    <location>
        <begin position="116"/>
        <end position="136"/>
    </location>
</feature>
<evidence type="ECO:0000313" key="2">
    <source>
        <dbReference type="EMBL" id="WTP91622.1"/>
    </source>
</evidence>
<sequence>MDESQSAVAEPTRFVRFLRERGYAFSSEPGLATASGPGCLISAAGHTVACAVMTVEQTFNLYAFLDGFEETADRLGSLRNQGLPLVVVVESDPDSLFFPTPGDRLLDTLLHGDVPRELYDDPPQSSWSPRGDERPERRLVDAHPHISAVAVVVHNSHAHQWLRDRFEARPESFDSTREGMDAMVAEILEAPQGGSLSLHIFETLGGTALLLPREVFDGPMDRRWIPNTDRTRLLPPDES</sequence>
<name>A0AAU1IAV1_9ACTN</name>
<dbReference type="AlphaFoldDB" id="A0AAU1IAV1"/>
<organism evidence="2">
    <name type="scientific">Streptomyces sp. NBC_00180</name>
    <dbReference type="NCBI Taxonomy" id="2903632"/>
    <lineage>
        <taxon>Bacteria</taxon>
        <taxon>Bacillati</taxon>
        <taxon>Actinomycetota</taxon>
        <taxon>Actinomycetes</taxon>
        <taxon>Kitasatosporales</taxon>
        <taxon>Streptomycetaceae</taxon>
        <taxon>Streptomyces</taxon>
    </lineage>
</organism>
<protein>
    <submittedName>
        <fullName evidence="2">Uncharacterized protein</fullName>
    </submittedName>
</protein>
<gene>
    <name evidence="2" type="ORF">OG477_43120</name>
</gene>
<reference evidence="2" key="1">
    <citation type="submission" date="2022-10" db="EMBL/GenBank/DDBJ databases">
        <title>The complete genomes of actinobacterial strains from the NBC collection.</title>
        <authorList>
            <person name="Joergensen T.S."/>
            <person name="Alvarez Arevalo M."/>
            <person name="Sterndorff E.B."/>
            <person name="Faurdal D."/>
            <person name="Vuksanovic O."/>
            <person name="Mourched A.-S."/>
            <person name="Charusanti P."/>
            <person name="Shaw S."/>
            <person name="Blin K."/>
            <person name="Weber T."/>
        </authorList>
    </citation>
    <scope>NUCLEOTIDE SEQUENCE</scope>
    <source>
        <strain evidence="2">NBC 00180</strain>
    </source>
</reference>
<dbReference type="EMBL" id="CP108140">
    <property type="protein sequence ID" value="WTP91622.1"/>
    <property type="molecule type" value="Genomic_DNA"/>
</dbReference>
<evidence type="ECO:0000256" key="1">
    <source>
        <dbReference type="SAM" id="MobiDB-lite"/>
    </source>
</evidence>